<gene>
    <name evidence="1" type="ORF">ECB94_14360</name>
</gene>
<accession>A0A3G4VD89</accession>
<sequence length="222" mass="25628">MQPTITLNANDAVSARKALEALMLPPKKRFWILKDLGRWEIRNTRSRIKRQKDTKNKAYDKRKKGEGAVLTSFANGMEPYVKNGAKDLDLTWKSRIQAKKAAVHQQGMTETVTARQHIKSQNKRFGQPDYEAQATDEQAHALRRLGYKIRRKDGGFNRLSKRNIQKRLTLGQAGLIIRMMRSGSPKGKQSWTIETPERELLGTRKELVTKRLLRNIEKAKHR</sequence>
<dbReference type="Proteomes" id="UP000279760">
    <property type="component" value="Chromosome 1"/>
</dbReference>
<dbReference type="AlphaFoldDB" id="A0A3G4VD89"/>
<proteinExistence type="predicted"/>
<reference evidence="1 2" key="1">
    <citation type="submission" date="2018-11" db="EMBL/GenBank/DDBJ databases">
        <title>Complete Genome Sequence of Vbrio mediterranei 117-T6: a Potential Pathogen Bacteria Isolated from the Conchocelis of Pyropia.</title>
        <authorList>
            <person name="Liu Q."/>
        </authorList>
    </citation>
    <scope>NUCLEOTIDE SEQUENCE [LARGE SCALE GENOMIC DNA]</scope>
    <source>
        <strain evidence="1 2">117-T6</strain>
    </source>
</reference>
<name>A0A3G4VD89_9VIBR</name>
<dbReference type="EMBL" id="CP033577">
    <property type="protein sequence ID" value="AYV22345.1"/>
    <property type="molecule type" value="Genomic_DNA"/>
</dbReference>
<evidence type="ECO:0008006" key="3">
    <source>
        <dbReference type="Google" id="ProtNLM"/>
    </source>
</evidence>
<evidence type="ECO:0000313" key="1">
    <source>
        <dbReference type="EMBL" id="AYV22345.1"/>
    </source>
</evidence>
<organism evidence="1 2">
    <name type="scientific">Vibrio mediterranei</name>
    <dbReference type="NCBI Taxonomy" id="689"/>
    <lineage>
        <taxon>Bacteria</taxon>
        <taxon>Pseudomonadati</taxon>
        <taxon>Pseudomonadota</taxon>
        <taxon>Gammaproteobacteria</taxon>
        <taxon>Vibrionales</taxon>
        <taxon>Vibrionaceae</taxon>
        <taxon>Vibrio</taxon>
    </lineage>
</organism>
<dbReference type="RefSeq" id="WP_031844058.1">
    <property type="nucleotide sequence ID" value="NZ_CP033577.1"/>
</dbReference>
<protein>
    <recommendedName>
        <fullName evidence="3">Virion morphogenesis protein</fullName>
    </recommendedName>
</protein>
<evidence type="ECO:0000313" key="2">
    <source>
        <dbReference type="Proteomes" id="UP000279760"/>
    </source>
</evidence>